<evidence type="ECO:0000313" key="2">
    <source>
        <dbReference type="EMBL" id="CAB3401493.1"/>
    </source>
</evidence>
<gene>
    <name evidence="2" type="ORF">CBOVIS_LOCUS4235</name>
</gene>
<dbReference type="Proteomes" id="UP000494206">
    <property type="component" value="Unassembled WGS sequence"/>
</dbReference>
<dbReference type="EMBL" id="CADEPM010000003">
    <property type="protein sequence ID" value="CAB3401493.1"/>
    <property type="molecule type" value="Genomic_DNA"/>
</dbReference>
<evidence type="ECO:0000256" key="1">
    <source>
        <dbReference type="SAM" id="MobiDB-lite"/>
    </source>
</evidence>
<reference evidence="2 3" key="1">
    <citation type="submission" date="2020-04" db="EMBL/GenBank/DDBJ databases">
        <authorList>
            <person name="Laetsch R D."/>
            <person name="Stevens L."/>
            <person name="Kumar S."/>
            <person name="Blaxter L. M."/>
        </authorList>
    </citation>
    <scope>NUCLEOTIDE SEQUENCE [LARGE SCALE GENOMIC DNA]</scope>
</reference>
<feature type="region of interest" description="Disordered" evidence="1">
    <location>
        <begin position="71"/>
        <end position="95"/>
    </location>
</feature>
<comment type="caution">
    <text evidence="2">The sequence shown here is derived from an EMBL/GenBank/DDBJ whole genome shotgun (WGS) entry which is preliminary data.</text>
</comment>
<keyword evidence="3" id="KW-1185">Reference proteome</keyword>
<organism evidence="2 3">
    <name type="scientific">Caenorhabditis bovis</name>
    <dbReference type="NCBI Taxonomy" id="2654633"/>
    <lineage>
        <taxon>Eukaryota</taxon>
        <taxon>Metazoa</taxon>
        <taxon>Ecdysozoa</taxon>
        <taxon>Nematoda</taxon>
        <taxon>Chromadorea</taxon>
        <taxon>Rhabditida</taxon>
        <taxon>Rhabditina</taxon>
        <taxon>Rhabditomorpha</taxon>
        <taxon>Rhabditoidea</taxon>
        <taxon>Rhabditidae</taxon>
        <taxon>Peloderinae</taxon>
        <taxon>Caenorhabditis</taxon>
    </lineage>
</organism>
<feature type="region of interest" description="Disordered" evidence="1">
    <location>
        <begin position="1"/>
        <end position="22"/>
    </location>
</feature>
<proteinExistence type="predicted"/>
<dbReference type="InterPro" id="IPR035332">
    <property type="entry name" value="DUF5386"/>
</dbReference>
<sequence>MAWRRCQNAKRDDAADDEEPNVRFDGAKAVEIPANSYQSPVSTHLSLISNPDEFKYMDEIALLKRGKIDRETPKHPYNRMKKAIESSDSSDNSLFGEPVADMTEYKLGDDGGLKYWKLVNGGERYELTSGERFCFYQQSAGHTSLSIIRK</sequence>
<dbReference type="AlphaFoldDB" id="A0A8S1EMU6"/>
<protein>
    <submittedName>
        <fullName evidence="2">Uncharacterized protein</fullName>
    </submittedName>
</protein>
<accession>A0A8S1EMU6</accession>
<evidence type="ECO:0000313" key="3">
    <source>
        <dbReference type="Proteomes" id="UP000494206"/>
    </source>
</evidence>
<name>A0A8S1EMU6_9PELO</name>
<dbReference type="Pfam" id="PF17360">
    <property type="entry name" value="DUF5386"/>
    <property type="match status" value="1"/>
</dbReference>
<dbReference type="OrthoDB" id="5786925at2759"/>